<dbReference type="PANTHER" id="PTHR35011">
    <property type="entry name" value="2,3-DIKETO-L-GULONATE TRAP TRANSPORTER SMALL PERMEASE PROTEIN YIAM"/>
    <property type="match status" value="1"/>
</dbReference>
<accession>A0ABV7VJA7</accession>
<feature type="transmembrane region" description="Helical" evidence="9">
    <location>
        <begin position="92"/>
        <end position="114"/>
    </location>
</feature>
<organism evidence="12 13">
    <name type="scientific">Ferrovibrio xuzhouensis</name>
    <dbReference type="NCBI Taxonomy" id="1576914"/>
    <lineage>
        <taxon>Bacteria</taxon>
        <taxon>Pseudomonadati</taxon>
        <taxon>Pseudomonadota</taxon>
        <taxon>Alphaproteobacteria</taxon>
        <taxon>Rhodospirillales</taxon>
        <taxon>Rhodospirillaceae</taxon>
        <taxon>Ferrovibrio</taxon>
    </lineage>
</organism>
<keyword evidence="7 9" id="KW-0472">Membrane</keyword>
<evidence type="ECO:0000259" key="11">
    <source>
        <dbReference type="Pfam" id="PF04290"/>
    </source>
</evidence>
<sequence>MGILLAFSRAVDWLNEHVGRLVYWLVLAAVVVSAGNATIRYTLDTSSNKWLELQWYFFSAIFLLCAGYTLLRNEHIRIDIITGRLSERAQTWIDIVGGVLFLLPMATIIMWLSWPVFTDSYIHHEMSQNAGGLVRWPVKILIPIGFALLVLQALSEIIKRVAFLMGLIPNPNPKRASHGVPPADPVNAPADMVGE</sequence>
<evidence type="ECO:0000256" key="7">
    <source>
        <dbReference type="ARBA" id="ARBA00023136"/>
    </source>
</evidence>
<dbReference type="InterPro" id="IPR007387">
    <property type="entry name" value="TRAP_DctQ"/>
</dbReference>
<comment type="function">
    <text evidence="9">Part of the tripartite ATP-independent periplasmic (TRAP) transport system.</text>
</comment>
<feature type="domain" description="Tripartite ATP-independent periplasmic transporters DctQ component" evidence="11">
    <location>
        <begin position="31"/>
        <end position="161"/>
    </location>
</feature>
<feature type="transmembrane region" description="Helical" evidence="9">
    <location>
        <begin position="53"/>
        <end position="71"/>
    </location>
</feature>
<dbReference type="Pfam" id="PF04290">
    <property type="entry name" value="DctQ"/>
    <property type="match status" value="1"/>
</dbReference>
<keyword evidence="2 9" id="KW-0813">Transport</keyword>
<evidence type="ECO:0000256" key="1">
    <source>
        <dbReference type="ARBA" id="ARBA00004429"/>
    </source>
</evidence>
<evidence type="ECO:0000313" key="13">
    <source>
        <dbReference type="Proteomes" id="UP001595711"/>
    </source>
</evidence>
<protein>
    <recommendedName>
        <fullName evidence="9">TRAP transporter small permease protein</fullName>
    </recommendedName>
</protein>
<evidence type="ECO:0000256" key="2">
    <source>
        <dbReference type="ARBA" id="ARBA00022448"/>
    </source>
</evidence>
<keyword evidence="5 9" id="KW-0812">Transmembrane</keyword>
<evidence type="ECO:0000256" key="10">
    <source>
        <dbReference type="SAM" id="MobiDB-lite"/>
    </source>
</evidence>
<keyword evidence="6 9" id="KW-1133">Transmembrane helix</keyword>
<dbReference type="RefSeq" id="WP_379728874.1">
    <property type="nucleotide sequence ID" value="NZ_JBHRYJ010000004.1"/>
</dbReference>
<evidence type="ECO:0000313" key="12">
    <source>
        <dbReference type="EMBL" id="MFC3677335.1"/>
    </source>
</evidence>
<feature type="transmembrane region" description="Helical" evidence="9">
    <location>
        <begin position="21"/>
        <end position="41"/>
    </location>
</feature>
<evidence type="ECO:0000256" key="6">
    <source>
        <dbReference type="ARBA" id="ARBA00022989"/>
    </source>
</evidence>
<keyword evidence="13" id="KW-1185">Reference proteome</keyword>
<keyword evidence="3" id="KW-1003">Cell membrane</keyword>
<feature type="compositionally biased region" description="Low complexity" evidence="10">
    <location>
        <begin position="185"/>
        <end position="195"/>
    </location>
</feature>
<dbReference type="Proteomes" id="UP001595711">
    <property type="component" value="Unassembled WGS sequence"/>
</dbReference>
<evidence type="ECO:0000256" key="8">
    <source>
        <dbReference type="ARBA" id="ARBA00038436"/>
    </source>
</evidence>
<name>A0ABV7VJA7_9PROT</name>
<comment type="subunit">
    <text evidence="9">The complex comprises the extracytoplasmic solute receptor protein and the two transmembrane proteins.</text>
</comment>
<dbReference type="EMBL" id="JBHRYJ010000004">
    <property type="protein sequence ID" value="MFC3677335.1"/>
    <property type="molecule type" value="Genomic_DNA"/>
</dbReference>
<evidence type="ECO:0000256" key="3">
    <source>
        <dbReference type="ARBA" id="ARBA00022475"/>
    </source>
</evidence>
<proteinExistence type="inferred from homology"/>
<dbReference type="InterPro" id="IPR055348">
    <property type="entry name" value="DctQ"/>
</dbReference>
<gene>
    <name evidence="12" type="ORF">ACFOOQ_17410</name>
</gene>
<evidence type="ECO:0000256" key="4">
    <source>
        <dbReference type="ARBA" id="ARBA00022519"/>
    </source>
</evidence>
<dbReference type="PANTHER" id="PTHR35011:SF4">
    <property type="entry name" value="SLL1102 PROTEIN"/>
    <property type="match status" value="1"/>
</dbReference>
<reference evidence="13" key="1">
    <citation type="journal article" date="2019" name="Int. J. Syst. Evol. Microbiol.">
        <title>The Global Catalogue of Microorganisms (GCM) 10K type strain sequencing project: providing services to taxonomists for standard genome sequencing and annotation.</title>
        <authorList>
            <consortium name="The Broad Institute Genomics Platform"/>
            <consortium name="The Broad Institute Genome Sequencing Center for Infectious Disease"/>
            <person name="Wu L."/>
            <person name="Ma J."/>
        </authorList>
    </citation>
    <scope>NUCLEOTIDE SEQUENCE [LARGE SCALE GENOMIC DNA]</scope>
    <source>
        <strain evidence="13">KCTC 42182</strain>
    </source>
</reference>
<keyword evidence="4 9" id="KW-0997">Cell inner membrane</keyword>
<comment type="caution">
    <text evidence="12">The sequence shown here is derived from an EMBL/GenBank/DDBJ whole genome shotgun (WGS) entry which is preliminary data.</text>
</comment>
<comment type="subcellular location">
    <subcellularLocation>
        <location evidence="1 9">Cell inner membrane</location>
        <topology evidence="1 9">Multi-pass membrane protein</topology>
    </subcellularLocation>
</comment>
<feature type="transmembrane region" description="Helical" evidence="9">
    <location>
        <begin position="134"/>
        <end position="154"/>
    </location>
</feature>
<comment type="similarity">
    <text evidence="8 9">Belongs to the TRAP transporter small permease family.</text>
</comment>
<evidence type="ECO:0000256" key="5">
    <source>
        <dbReference type="ARBA" id="ARBA00022692"/>
    </source>
</evidence>
<feature type="region of interest" description="Disordered" evidence="10">
    <location>
        <begin position="174"/>
        <end position="195"/>
    </location>
</feature>
<evidence type="ECO:0000256" key="9">
    <source>
        <dbReference type="RuleBase" id="RU369079"/>
    </source>
</evidence>